<sequence length="180" mass="20666">MRGRTLFPSLLIYGSILLIPTSFACAPHSPEDVFISRLQSVQKTSSKDYYHLTLNHPQFIFRGLGAWIKYSKAKQWQSHFYPNFKKDDLVIGLAYVQDSAKSQTYSITSLARLHCRNDILSISQPIIPFTAWDRQNRNCQYTTSTGLLGGFLEHDQSYYLKKLNKKYPTCQSLLSAFPKS</sequence>
<organism evidence="2 3">
    <name type="scientific">Acinetobacter suaedae</name>
    <dbReference type="NCBI Taxonomy" id="2609668"/>
    <lineage>
        <taxon>Bacteria</taxon>
        <taxon>Pseudomonadati</taxon>
        <taxon>Pseudomonadota</taxon>
        <taxon>Gammaproteobacteria</taxon>
        <taxon>Moraxellales</taxon>
        <taxon>Moraxellaceae</taxon>
        <taxon>Acinetobacter</taxon>
    </lineage>
</organism>
<dbReference type="AlphaFoldDB" id="A0A5P1UNN2"/>
<feature type="signal peptide" evidence="1">
    <location>
        <begin position="1"/>
        <end position="24"/>
    </location>
</feature>
<name>A0A5P1UNN2_9GAMM</name>
<dbReference type="PROSITE" id="PS51257">
    <property type="entry name" value="PROKAR_LIPOPROTEIN"/>
    <property type="match status" value="1"/>
</dbReference>
<accession>A0A5P1UNN2</accession>
<protein>
    <recommendedName>
        <fullName evidence="4">Lipoprotein</fullName>
    </recommendedName>
</protein>
<dbReference type="RefSeq" id="WP_150024932.1">
    <property type="nucleotide sequence ID" value="NZ_CP043909.1"/>
</dbReference>
<keyword evidence="1" id="KW-0732">Signal</keyword>
<keyword evidence="3" id="KW-1185">Reference proteome</keyword>
<dbReference type="KEGG" id="asue:F2A31_01835"/>
<feature type="chain" id="PRO_5024786586" description="Lipoprotein" evidence="1">
    <location>
        <begin position="25"/>
        <end position="180"/>
    </location>
</feature>
<dbReference type="EMBL" id="CP043909">
    <property type="protein sequence ID" value="QER38511.1"/>
    <property type="molecule type" value="Genomic_DNA"/>
</dbReference>
<evidence type="ECO:0000313" key="3">
    <source>
        <dbReference type="Proteomes" id="UP000325177"/>
    </source>
</evidence>
<evidence type="ECO:0008006" key="4">
    <source>
        <dbReference type="Google" id="ProtNLM"/>
    </source>
</evidence>
<dbReference type="Proteomes" id="UP000325177">
    <property type="component" value="Chromosome"/>
</dbReference>
<evidence type="ECO:0000256" key="1">
    <source>
        <dbReference type="SAM" id="SignalP"/>
    </source>
</evidence>
<evidence type="ECO:0000313" key="2">
    <source>
        <dbReference type="EMBL" id="QER38511.1"/>
    </source>
</evidence>
<reference evidence="2 3" key="1">
    <citation type="submission" date="2019-09" db="EMBL/GenBank/DDBJ databases">
        <title>Acinetobacter sp. C16S1 isolated from saline soil.</title>
        <authorList>
            <person name="Xu L."/>
            <person name="Sun J.-Q."/>
        </authorList>
    </citation>
    <scope>NUCLEOTIDE SEQUENCE [LARGE SCALE GENOMIC DNA]</scope>
    <source>
        <strain evidence="2 3">C16S1</strain>
    </source>
</reference>
<proteinExistence type="predicted"/>
<gene>
    <name evidence="2" type="ORF">F2A31_01835</name>
</gene>